<reference evidence="1" key="1">
    <citation type="submission" date="2022-11" db="EMBL/GenBank/DDBJ databases">
        <authorList>
            <person name="Hyden B.L."/>
            <person name="Feng K."/>
            <person name="Yates T."/>
            <person name="Jawdy S."/>
            <person name="Smart L.B."/>
            <person name="Muchero W."/>
        </authorList>
    </citation>
    <scope>NUCLEOTIDE SEQUENCE</scope>
    <source>
        <tissue evidence="1">Shoot tip</tissue>
    </source>
</reference>
<reference evidence="1" key="2">
    <citation type="journal article" date="2023" name="Int. J. Mol. Sci.">
        <title>De Novo Assembly and Annotation of 11 Diverse Shrub Willow (Salix) Genomes Reveals Novel Gene Organization in Sex-Linked Regions.</title>
        <authorList>
            <person name="Hyden B."/>
            <person name="Feng K."/>
            <person name="Yates T.B."/>
            <person name="Jawdy S."/>
            <person name="Cereghino C."/>
            <person name="Smart L.B."/>
            <person name="Muchero W."/>
        </authorList>
    </citation>
    <scope>NUCLEOTIDE SEQUENCE [LARGE SCALE GENOMIC DNA]</scope>
    <source>
        <tissue evidence="1">Shoot tip</tissue>
    </source>
</reference>
<proteinExistence type="predicted"/>
<name>A0A9Q0NSR2_SALVM</name>
<comment type="caution">
    <text evidence="1">The sequence shown here is derived from an EMBL/GenBank/DDBJ whole genome shotgun (WGS) entry which is preliminary data.</text>
</comment>
<sequence>MNLIGLDSKKKKEENNHPFARFKLKISIKTFPQQGELKRASTLITQYTEDERELWDPILHASSTKLVIQREKTALYHSGGPRVVMWGLERDTAPVSMQINQKKLSMKSFPAQSDSLMPLLSLLPLPGQLSDIALSADTRC</sequence>
<dbReference type="Proteomes" id="UP001151529">
    <property type="component" value="Chromosome 14"/>
</dbReference>
<organism evidence="1 2">
    <name type="scientific">Salix viminalis</name>
    <name type="common">Common osier</name>
    <name type="synonym">Basket willow</name>
    <dbReference type="NCBI Taxonomy" id="40686"/>
    <lineage>
        <taxon>Eukaryota</taxon>
        <taxon>Viridiplantae</taxon>
        <taxon>Streptophyta</taxon>
        <taxon>Embryophyta</taxon>
        <taxon>Tracheophyta</taxon>
        <taxon>Spermatophyta</taxon>
        <taxon>Magnoliopsida</taxon>
        <taxon>eudicotyledons</taxon>
        <taxon>Gunneridae</taxon>
        <taxon>Pentapetalae</taxon>
        <taxon>rosids</taxon>
        <taxon>fabids</taxon>
        <taxon>Malpighiales</taxon>
        <taxon>Salicaceae</taxon>
        <taxon>Saliceae</taxon>
        <taxon>Salix</taxon>
    </lineage>
</organism>
<dbReference type="AlphaFoldDB" id="A0A9Q0NSR2"/>
<evidence type="ECO:0000313" key="1">
    <source>
        <dbReference type="EMBL" id="KAJ6675247.1"/>
    </source>
</evidence>
<accession>A0A9Q0NSR2</accession>
<evidence type="ECO:0000313" key="2">
    <source>
        <dbReference type="Proteomes" id="UP001151529"/>
    </source>
</evidence>
<keyword evidence="2" id="KW-1185">Reference proteome</keyword>
<protein>
    <submittedName>
        <fullName evidence="1">Uncharacterized protein</fullName>
    </submittedName>
</protein>
<dbReference type="OrthoDB" id="10629237at2759"/>
<dbReference type="EMBL" id="JAPFFL010000016">
    <property type="protein sequence ID" value="KAJ6675247.1"/>
    <property type="molecule type" value="Genomic_DNA"/>
</dbReference>
<gene>
    <name evidence="1" type="ORF">OIU85_011413</name>
</gene>